<keyword evidence="4" id="KW-0732">Signal</keyword>
<dbReference type="AlphaFoldDB" id="A0ABD5RGI1"/>
<evidence type="ECO:0000256" key="3">
    <source>
        <dbReference type="ARBA" id="ARBA00022475"/>
    </source>
</evidence>
<evidence type="ECO:0000313" key="10">
    <source>
        <dbReference type="Proteomes" id="UP001596201"/>
    </source>
</evidence>
<organism evidence="9 10">
    <name type="scientific">Salinirubrum litoreum</name>
    <dbReference type="NCBI Taxonomy" id="1126234"/>
    <lineage>
        <taxon>Archaea</taxon>
        <taxon>Methanobacteriati</taxon>
        <taxon>Methanobacteriota</taxon>
        <taxon>Stenosarchaea group</taxon>
        <taxon>Halobacteria</taxon>
        <taxon>Halobacteriales</taxon>
        <taxon>Haloferacaceae</taxon>
        <taxon>Salinirubrum</taxon>
    </lineage>
</organism>
<feature type="region of interest" description="Disordered" evidence="7">
    <location>
        <begin position="44"/>
        <end position="80"/>
    </location>
</feature>
<proteinExistence type="inferred from homology"/>
<dbReference type="InterPro" id="IPR003760">
    <property type="entry name" value="PnrA-like"/>
</dbReference>
<feature type="region of interest" description="Disordered" evidence="7">
    <location>
        <begin position="1"/>
        <end position="20"/>
    </location>
</feature>
<keyword evidence="3" id="KW-1003">Cell membrane</keyword>
<keyword evidence="6" id="KW-0449">Lipoprotein</keyword>
<evidence type="ECO:0000256" key="4">
    <source>
        <dbReference type="ARBA" id="ARBA00022729"/>
    </source>
</evidence>
<feature type="compositionally biased region" description="Acidic residues" evidence="7">
    <location>
        <begin position="1"/>
        <end position="12"/>
    </location>
</feature>
<evidence type="ECO:0000256" key="5">
    <source>
        <dbReference type="ARBA" id="ARBA00023136"/>
    </source>
</evidence>
<protein>
    <submittedName>
        <fullName evidence="9">BMP family protein</fullName>
    </submittedName>
</protein>
<sequence length="405" mass="42451">MTGTDDTADTTTDDDRTTAQLRRRRLLRAGGTLTAAGLLAGCLGGNGGDGGDTTTGTDETDDGGGDGDTETTEGDMDGGGETTNVAIISSPAGFGDRAFNDLALEGLQNAAEEYSIEIQQVEETNQSNYGTVQSRLAESSNPDYDLIVMVGFNHTQALQSNASQYPDQRWMLINDSIDQPNVAGYVWANHQMSYLAGVLAGTMTTREFSYDGSATKPGNPQVGFVGGTDGSLINAFERAYRQGAKFVNEDVEVSVGYIGNYSDTGTANDIATSQYDSGVDIVYHAAAAAGQGVFQAAQETDQFAVGVDADQSVTLPEYQDVIMGSAVKYINRGTFQVAEAVVQDNWSSVQGRNVLGLDAEAVDLVLGQAIGPELPDAVSENVEDAKEAILNGDVTVPCTASGCQN</sequence>
<dbReference type="InterPro" id="IPR028082">
    <property type="entry name" value="Peripla_BP_I"/>
</dbReference>
<comment type="similarity">
    <text evidence="2">Belongs to the BMP lipoprotein family.</text>
</comment>
<dbReference type="SUPFAM" id="SSF53822">
    <property type="entry name" value="Periplasmic binding protein-like I"/>
    <property type="match status" value="1"/>
</dbReference>
<comment type="subcellular location">
    <subcellularLocation>
        <location evidence="1">Cell membrane</location>
        <topology evidence="1">Lipid-anchor</topology>
    </subcellularLocation>
</comment>
<feature type="domain" description="ABC transporter substrate-binding protein PnrA-like" evidence="8">
    <location>
        <begin position="90"/>
        <end position="395"/>
    </location>
</feature>
<evidence type="ECO:0000313" key="9">
    <source>
        <dbReference type="EMBL" id="MFC5368913.1"/>
    </source>
</evidence>
<evidence type="ECO:0000256" key="6">
    <source>
        <dbReference type="ARBA" id="ARBA00023288"/>
    </source>
</evidence>
<dbReference type="CDD" id="cd06354">
    <property type="entry name" value="PBP1_PrnA-like"/>
    <property type="match status" value="1"/>
</dbReference>
<accession>A0ABD5RGI1</accession>
<dbReference type="PANTHER" id="PTHR34296:SF2">
    <property type="entry name" value="ABC TRANSPORTER GUANOSINE-BINDING PROTEIN NUPN"/>
    <property type="match status" value="1"/>
</dbReference>
<evidence type="ECO:0000256" key="7">
    <source>
        <dbReference type="SAM" id="MobiDB-lite"/>
    </source>
</evidence>
<dbReference type="GO" id="GO:0005886">
    <property type="term" value="C:plasma membrane"/>
    <property type="evidence" value="ECO:0007669"/>
    <property type="project" value="UniProtKB-SubCell"/>
</dbReference>
<dbReference type="InterPro" id="IPR050957">
    <property type="entry name" value="BMP_lipoprotein"/>
</dbReference>
<evidence type="ECO:0000256" key="1">
    <source>
        <dbReference type="ARBA" id="ARBA00004193"/>
    </source>
</evidence>
<dbReference type="EMBL" id="JBHSKX010000004">
    <property type="protein sequence ID" value="MFC5368913.1"/>
    <property type="molecule type" value="Genomic_DNA"/>
</dbReference>
<dbReference type="PANTHER" id="PTHR34296">
    <property type="entry name" value="TRANSCRIPTIONAL ACTIVATOR PROTEIN MED"/>
    <property type="match status" value="1"/>
</dbReference>
<keyword evidence="5" id="KW-0472">Membrane</keyword>
<comment type="caution">
    <text evidence="9">The sequence shown here is derived from an EMBL/GenBank/DDBJ whole genome shotgun (WGS) entry which is preliminary data.</text>
</comment>
<dbReference type="Pfam" id="PF02608">
    <property type="entry name" value="Bmp"/>
    <property type="match status" value="1"/>
</dbReference>
<feature type="compositionally biased region" description="Acidic residues" evidence="7">
    <location>
        <begin position="58"/>
        <end position="78"/>
    </location>
</feature>
<keyword evidence="10" id="KW-1185">Reference proteome</keyword>
<evidence type="ECO:0000259" key="8">
    <source>
        <dbReference type="Pfam" id="PF02608"/>
    </source>
</evidence>
<evidence type="ECO:0000256" key="2">
    <source>
        <dbReference type="ARBA" id="ARBA00008610"/>
    </source>
</evidence>
<gene>
    <name evidence="9" type="ORF">ACFPJ5_18460</name>
</gene>
<name>A0ABD5RGI1_9EURY</name>
<dbReference type="Proteomes" id="UP001596201">
    <property type="component" value="Unassembled WGS sequence"/>
</dbReference>
<feature type="compositionally biased region" description="Gly residues" evidence="7">
    <location>
        <begin position="44"/>
        <end position="53"/>
    </location>
</feature>
<dbReference type="RefSeq" id="WP_227230970.1">
    <property type="nucleotide sequence ID" value="NZ_JAJCVJ010000003.1"/>
</dbReference>
<reference evidence="9 10" key="1">
    <citation type="journal article" date="2019" name="Int. J. Syst. Evol. Microbiol.">
        <title>The Global Catalogue of Microorganisms (GCM) 10K type strain sequencing project: providing services to taxonomists for standard genome sequencing and annotation.</title>
        <authorList>
            <consortium name="The Broad Institute Genomics Platform"/>
            <consortium name="The Broad Institute Genome Sequencing Center for Infectious Disease"/>
            <person name="Wu L."/>
            <person name="Ma J."/>
        </authorList>
    </citation>
    <scope>NUCLEOTIDE SEQUENCE [LARGE SCALE GENOMIC DNA]</scope>
    <source>
        <strain evidence="9 10">CGMCC 1.12237</strain>
    </source>
</reference>
<dbReference type="Gene3D" id="3.40.50.2300">
    <property type="match status" value="2"/>
</dbReference>